<proteinExistence type="predicted"/>
<dbReference type="PIRSF" id="PIRSF028141">
    <property type="entry name" value="C-di-GMP_BP_PA4608"/>
    <property type="match status" value="1"/>
</dbReference>
<dbReference type="EMBL" id="CP022358">
    <property type="protein sequence ID" value="ASK70143.1"/>
    <property type="molecule type" value="Genomic_DNA"/>
</dbReference>
<dbReference type="Gene3D" id="2.40.10.220">
    <property type="entry name" value="predicted glycosyltransferase like domains"/>
    <property type="match status" value="1"/>
</dbReference>
<comment type="subunit">
    <text evidence="1">Monomer in both c-di-GMP-bound and free forms.</text>
</comment>
<evidence type="ECO:0000256" key="1">
    <source>
        <dbReference type="PIRNR" id="PIRNR028141"/>
    </source>
</evidence>
<dbReference type="SUPFAM" id="SSF141371">
    <property type="entry name" value="PilZ domain-like"/>
    <property type="match status" value="1"/>
</dbReference>
<dbReference type="Proteomes" id="UP000198367">
    <property type="component" value="Chromosome"/>
</dbReference>
<gene>
    <name evidence="3" type="ORF">CF168_15485</name>
</gene>
<feature type="domain" description="PilZ" evidence="2">
    <location>
        <begin position="10"/>
        <end position="106"/>
    </location>
</feature>
<keyword evidence="1" id="KW-0547">Nucleotide-binding</keyword>
<dbReference type="InterPro" id="IPR009875">
    <property type="entry name" value="PilZ_domain"/>
</dbReference>
<accession>A0A220UR64</accession>
<protein>
    <recommendedName>
        <fullName evidence="1">Cyclic diguanosine monophosphate-binding protein</fullName>
        <shortName evidence="1">c-di-GMP-binding protein</shortName>
    </recommendedName>
    <alternativeName>
        <fullName evidence="1">Pilz domain-containing protein</fullName>
    </alternativeName>
</protein>
<organism evidence="3 4">
    <name type="scientific">Shewanella bicestrii</name>
    <dbReference type="NCBI Taxonomy" id="2018305"/>
    <lineage>
        <taxon>Bacteria</taxon>
        <taxon>Pseudomonadati</taxon>
        <taxon>Pseudomonadota</taxon>
        <taxon>Gammaproteobacteria</taxon>
        <taxon>Alteromonadales</taxon>
        <taxon>Shewanellaceae</taxon>
        <taxon>Shewanella</taxon>
    </lineage>
</organism>
<reference evidence="3 4" key="1">
    <citation type="submission" date="2017-07" db="EMBL/GenBank/DDBJ databases">
        <title>Phenotypical and genomic characterization of a clinical isolate of Shewanella bicestrii sp. nov. producing an extended-spectrum beta-lactamase and a new oxacillinase variant.</title>
        <authorList>
            <person name="Jousset A.B."/>
            <person name="Bonnin R.A."/>
            <person name="Girlich D."/>
            <person name="Dabos L."/>
            <person name="Potron A."/>
            <person name="Dortet L."/>
            <person name="Glaser P."/>
            <person name="Naas T."/>
        </authorList>
    </citation>
    <scope>NUCLEOTIDE SEQUENCE [LARGE SCALE GENOMIC DNA]</scope>
    <source>
        <strain evidence="3 4">JAB-1</strain>
    </source>
</reference>
<keyword evidence="4" id="KW-1185">Reference proteome</keyword>
<dbReference type="InterPro" id="IPR027021">
    <property type="entry name" value="C-di-GMP_BP_PA4608"/>
</dbReference>
<dbReference type="AlphaFoldDB" id="A0A220UR64"/>
<dbReference type="GO" id="GO:0035438">
    <property type="term" value="F:cyclic-di-GMP binding"/>
    <property type="evidence" value="ECO:0007669"/>
    <property type="project" value="InterPro"/>
</dbReference>
<dbReference type="KEGG" id="sbj:CF168_15485"/>
<evidence type="ECO:0000259" key="2">
    <source>
        <dbReference type="Pfam" id="PF07238"/>
    </source>
</evidence>
<keyword evidence="1" id="KW-0973">c-di-GMP</keyword>
<evidence type="ECO:0000313" key="4">
    <source>
        <dbReference type="Proteomes" id="UP000198367"/>
    </source>
</evidence>
<sequence>MNNKEVVIDERRKFSRILFAASASVHQGDKQWQTTILDLSLNGALVDEPAGFSHSSEPITLSFTLPGSDIELQMETELVHQRNQQLGLKCNFIDVDSISHLKRIVELNLGDASILNRELALFIEKHNSAD</sequence>
<dbReference type="Pfam" id="PF07238">
    <property type="entry name" value="PilZ"/>
    <property type="match status" value="1"/>
</dbReference>
<name>A0A220UR64_9GAMM</name>
<comment type="function">
    <text evidence="1">Binds the second messenger bis-(3'-5') cyclic dimeric guanosine monophosphate (c-di-GMP). Can bind two c-di-GMP molecules per monomer. May play a role in bacterial second-messenger regulated processes. Binding to c-di-GMP induces a conformational change of the C- and N-termini resulting in the exposure of a highly negative surface on one side of the protein to a possible effector protein.</text>
</comment>
<evidence type="ECO:0000313" key="3">
    <source>
        <dbReference type="EMBL" id="ASK70143.1"/>
    </source>
</evidence>